<dbReference type="EMBL" id="ML736253">
    <property type="protein sequence ID" value="KAE8375811.1"/>
    <property type="molecule type" value="Genomic_DNA"/>
</dbReference>
<organism evidence="3 4">
    <name type="scientific">Aspergillus bertholletiae</name>
    <dbReference type="NCBI Taxonomy" id="1226010"/>
    <lineage>
        <taxon>Eukaryota</taxon>
        <taxon>Fungi</taxon>
        <taxon>Dikarya</taxon>
        <taxon>Ascomycota</taxon>
        <taxon>Pezizomycotina</taxon>
        <taxon>Eurotiomycetes</taxon>
        <taxon>Eurotiomycetidae</taxon>
        <taxon>Eurotiales</taxon>
        <taxon>Aspergillaceae</taxon>
        <taxon>Aspergillus</taxon>
        <taxon>Aspergillus subgen. Circumdati</taxon>
    </lineage>
</organism>
<dbReference type="Proteomes" id="UP000326198">
    <property type="component" value="Unassembled WGS sequence"/>
</dbReference>
<evidence type="ECO:0000313" key="4">
    <source>
        <dbReference type="Proteomes" id="UP000326198"/>
    </source>
</evidence>
<dbReference type="SUPFAM" id="SSF51735">
    <property type="entry name" value="NAD(P)-binding Rossmann-fold domains"/>
    <property type="match status" value="1"/>
</dbReference>
<dbReference type="Pfam" id="PF13602">
    <property type="entry name" value="ADH_zinc_N_2"/>
    <property type="match status" value="1"/>
</dbReference>
<evidence type="ECO:0008006" key="5">
    <source>
        <dbReference type="Google" id="ProtNLM"/>
    </source>
</evidence>
<keyword evidence="4" id="KW-1185">Reference proteome</keyword>
<reference evidence="3 4" key="1">
    <citation type="submission" date="2019-04" db="EMBL/GenBank/DDBJ databases">
        <title>Friends and foes A comparative genomics studyof 23 Aspergillus species from section Flavi.</title>
        <authorList>
            <consortium name="DOE Joint Genome Institute"/>
            <person name="Kjaerbolling I."/>
            <person name="Vesth T."/>
            <person name="Frisvad J.C."/>
            <person name="Nybo J.L."/>
            <person name="Theobald S."/>
            <person name="Kildgaard S."/>
            <person name="Isbrandt T."/>
            <person name="Kuo A."/>
            <person name="Sato A."/>
            <person name="Lyhne E.K."/>
            <person name="Kogle M.E."/>
            <person name="Wiebenga A."/>
            <person name="Kun R.S."/>
            <person name="Lubbers R.J."/>
            <person name="Makela M.R."/>
            <person name="Barry K."/>
            <person name="Chovatia M."/>
            <person name="Clum A."/>
            <person name="Daum C."/>
            <person name="Haridas S."/>
            <person name="He G."/>
            <person name="LaButti K."/>
            <person name="Lipzen A."/>
            <person name="Mondo S."/>
            <person name="Riley R."/>
            <person name="Salamov A."/>
            <person name="Simmons B.A."/>
            <person name="Magnuson J.K."/>
            <person name="Henrissat B."/>
            <person name="Mortensen U.H."/>
            <person name="Larsen T.O."/>
            <person name="Devries R.P."/>
            <person name="Grigoriev I.V."/>
            <person name="Machida M."/>
            <person name="Baker S.E."/>
            <person name="Andersen M.R."/>
        </authorList>
    </citation>
    <scope>NUCLEOTIDE SEQUENCE [LARGE SCALE GENOMIC DNA]</scope>
    <source>
        <strain evidence="3 4">IBT 29228</strain>
    </source>
</reference>
<keyword evidence="1" id="KW-0521">NADP</keyword>
<keyword evidence="2" id="KW-0560">Oxidoreductase</keyword>
<proteinExistence type="predicted"/>
<dbReference type="InterPro" id="IPR036291">
    <property type="entry name" value="NAD(P)-bd_dom_sf"/>
</dbReference>
<dbReference type="OrthoDB" id="203908at2759"/>
<dbReference type="GO" id="GO:0016651">
    <property type="term" value="F:oxidoreductase activity, acting on NAD(P)H"/>
    <property type="evidence" value="ECO:0007669"/>
    <property type="project" value="TreeGrafter"/>
</dbReference>
<protein>
    <recommendedName>
        <fullName evidence="5">Enoyl reductase (ER) domain-containing protein</fullName>
    </recommendedName>
</protein>
<evidence type="ECO:0000256" key="1">
    <source>
        <dbReference type="ARBA" id="ARBA00022857"/>
    </source>
</evidence>
<evidence type="ECO:0000256" key="2">
    <source>
        <dbReference type="ARBA" id="ARBA00023002"/>
    </source>
</evidence>
<dbReference type="AlphaFoldDB" id="A0A5N7B1F4"/>
<dbReference type="Gene3D" id="3.40.50.720">
    <property type="entry name" value="NAD(P)-binding Rossmann-like Domain"/>
    <property type="match status" value="1"/>
</dbReference>
<dbReference type="Gene3D" id="3.90.180.10">
    <property type="entry name" value="Medium-chain alcohol dehydrogenases, catalytic domain"/>
    <property type="match status" value="1"/>
</dbReference>
<name>A0A5N7B1F4_9EURO</name>
<accession>A0A5N7B1F4</accession>
<dbReference type="GO" id="GO:0070402">
    <property type="term" value="F:NADPH binding"/>
    <property type="evidence" value="ECO:0007669"/>
    <property type="project" value="TreeGrafter"/>
</dbReference>
<dbReference type="PANTHER" id="PTHR48106">
    <property type="entry name" value="QUINONE OXIDOREDUCTASE PIG3-RELATED"/>
    <property type="match status" value="1"/>
</dbReference>
<gene>
    <name evidence="3" type="ORF">BDV26DRAFT_267140</name>
</gene>
<evidence type="ECO:0000313" key="3">
    <source>
        <dbReference type="EMBL" id="KAE8375811.1"/>
    </source>
</evidence>
<dbReference type="PANTHER" id="PTHR48106:SF18">
    <property type="entry name" value="QUINONE OXIDOREDUCTASE PIG3"/>
    <property type="match status" value="1"/>
</dbReference>
<sequence>MIGAYKPGDSVLWHAGASSISIAGIQLAKSDSASAVFVTVGTQEKVDFCLDKLGVTAGHNYRTHNWASEILKAADGRGINIIIDFVGATQFQGNLNVAACDARIAGVDIGNLLRKRARLEGSTLRSRDERYQKKVRDLLIEHALPKFRDGTFMVFIEKVLPFEDIADAHRLLESNCTKGKVICTIV</sequence>